<dbReference type="EMBL" id="BMWP01000015">
    <property type="protein sequence ID" value="GGW37926.1"/>
    <property type="molecule type" value="Genomic_DNA"/>
</dbReference>
<dbReference type="RefSeq" id="WP_157373849.1">
    <property type="nucleotide sequence ID" value="NZ_BMWP01000015.1"/>
</dbReference>
<proteinExistence type="predicted"/>
<organism evidence="1 2">
    <name type="scientific">Arenibacter certesii</name>
    <dbReference type="NCBI Taxonomy" id="228955"/>
    <lineage>
        <taxon>Bacteria</taxon>
        <taxon>Pseudomonadati</taxon>
        <taxon>Bacteroidota</taxon>
        <taxon>Flavobacteriia</taxon>
        <taxon>Flavobacteriales</taxon>
        <taxon>Flavobacteriaceae</taxon>
        <taxon>Arenibacter</taxon>
    </lineage>
</organism>
<evidence type="ECO:0000313" key="1">
    <source>
        <dbReference type="EMBL" id="GGW37926.1"/>
    </source>
</evidence>
<comment type="caution">
    <text evidence="1">The sequence shown here is derived from an EMBL/GenBank/DDBJ whole genome shotgun (WGS) entry which is preliminary data.</text>
</comment>
<protein>
    <submittedName>
        <fullName evidence="1">Uncharacterized protein</fullName>
    </submittedName>
</protein>
<evidence type="ECO:0000313" key="2">
    <source>
        <dbReference type="Proteomes" id="UP000634668"/>
    </source>
</evidence>
<reference evidence="1" key="2">
    <citation type="submission" date="2020-09" db="EMBL/GenBank/DDBJ databases">
        <authorList>
            <person name="Sun Q."/>
            <person name="Kim S."/>
        </authorList>
    </citation>
    <scope>NUCLEOTIDE SEQUENCE</scope>
    <source>
        <strain evidence="1">KCTC 12113</strain>
    </source>
</reference>
<dbReference type="Proteomes" id="UP000634668">
    <property type="component" value="Unassembled WGS sequence"/>
</dbReference>
<reference evidence="1" key="1">
    <citation type="journal article" date="2014" name="Int. J. Syst. Evol. Microbiol.">
        <title>Complete genome sequence of Corynebacterium casei LMG S-19264T (=DSM 44701T), isolated from a smear-ripened cheese.</title>
        <authorList>
            <consortium name="US DOE Joint Genome Institute (JGI-PGF)"/>
            <person name="Walter F."/>
            <person name="Albersmeier A."/>
            <person name="Kalinowski J."/>
            <person name="Ruckert C."/>
        </authorList>
    </citation>
    <scope>NUCLEOTIDE SEQUENCE</scope>
    <source>
        <strain evidence="1">KCTC 12113</strain>
    </source>
</reference>
<sequence>MKKCILFFIGLIFILLVSIITDDSRSRGEEDNFVNKKVEGDKNFAENRAAPDLKVWKR</sequence>
<accession>A0A918IY88</accession>
<name>A0A918IY88_9FLAO</name>
<gene>
    <name evidence="1" type="ORF">GCM10007383_23420</name>
</gene>
<dbReference type="AlphaFoldDB" id="A0A918IY88"/>
<keyword evidence="2" id="KW-1185">Reference proteome</keyword>